<reference evidence="3" key="1">
    <citation type="submission" date="2025-08" db="UniProtKB">
        <authorList>
            <consortium name="Ensembl"/>
        </authorList>
    </citation>
    <scope>IDENTIFICATION</scope>
</reference>
<evidence type="ECO:0000256" key="1">
    <source>
        <dbReference type="SAM" id="MobiDB-lite"/>
    </source>
</evidence>
<dbReference type="InterPro" id="IPR029063">
    <property type="entry name" value="SAM-dependent_MTases_sf"/>
</dbReference>
<keyword evidence="4" id="KW-1185">Reference proteome</keyword>
<name>A0A8C6Z4B0_NOTPE</name>
<dbReference type="Pfam" id="PF25132">
    <property type="entry name" value="TYW2_N"/>
    <property type="match status" value="1"/>
</dbReference>
<feature type="domain" description="TYW2 N-terminal" evidence="2">
    <location>
        <begin position="12"/>
        <end position="85"/>
    </location>
</feature>
<organism evidence="3 4">
    <name type="scientific">Nothoprocta perdicaria</name>
    <name type="common">Chilean tinamou</name>
    <name type="synonym">Crypturus perdicarius</name>
    <dbReference type="NCBI Taxonomy" id="30464"/>
    <lineage>
        <taxon>Eukaryota</taxon>
        <taxon>Metazoa</taxon>
        <taxon>Chordata</taxon>
        <taxon>Craniata</taxon>
        <taxon>Vertebrata</taxon>
        <taxon>Euteleostomi</taxon>
        <taxon>Archelosauria</taxon>
        <taxon>Archosauria</taxon>
        <taxon>Dinosauria</taxon>
        <taxon>Saurischia</taxon>
        <taxon>Theropoda</taxon>
        <taxon>Coelurosauria</taxon>
        <taxon>Aves</taxon>
        <taxon>Palaeognathae</taxon>
        <taxon>Tinamiformes</taxon>
        <taxon>Tinamidae</taxon>
        <taxon>Nothoprocta</taxon>
    </lineage>
</organism>
<dbReference type="InterPro" id="IPR056745">
    <property type="entry name" value="TYW2_N"/>
</dbReference>
<evidence type="ECO:0000313" key="4">
    <source>
        <dbReference type="Proteomes" id="UP000694420"/>
    </source>
</evidence>
<evidence type="ECO:0000259" key="2">
    <source>
        <dbReference type="Pfam" id="PF25132"/>
    </source>
</evidence>
<dbReference type="Ensembl" id="ENSNPET00000008718.1">
    <property type="protein sequence ID" value="ENSNPEP00000008505.1"/>
    <property type="gene ID" value="ENSNPEG00000006385.1"/>
</dbReference>
<dbReference type="Proteomes" id="UP000694420">
    <property type="component" value="Unplaced"/>
</dbReference>
<accession>A0A8C6Z4B0</accession>
<reference evidence="3" key="2">
    <citation type="submission" date="2025-09" db="UniProtKB">
        <authorList>
            <consortium name="Ensembl"/>
        </authorList>
    </citation>
    <scope>IDENTIFICATION</scope>
</reference>
<dbReference type="Gene3D" id="3.40.50.150">
    <property type="entry name" value="Vaccinia Virus protein VP39"/>
    <property type="match status" value="1"/>
</dbReference>
<evidence type="ECO:0000313" key="3">
    <source>
        <dbReference type="Ensembl" id="ENSNPEP00000008505.1"/>
    </source>
</evidence>
<proteinExistence type="predicted"/>
<feature type="region of interest" description="Disordered" evidence="1">
    <location>
        <begin position="62"/>
        <end position="98"/>
    </location>
</feature>
<sequence length="139" mass="15431">MEVSDTPGAVPALVTEPRFAQRLREYLEAEQVLDARYRLQRMPEGSVALPVLGDKLTEQHMRALQRAQPHARSPLPQDPVPSKAAAVRTPAQRLSRELHGRPWSTSILHIEAVKSYAPHVHHVVLDLECAGLCPRVGSL</sequence>
<protein>
    <recommendedName>
        <fullName evidence="2">TYW2 N-terminal domain-containing protein</fullName>
    </recommendedName>
</protein>
<dbReference type="AlphaFoldDB" id="A0A8C6Z4B0"/>